<feature type="transmembrane region" description="Helical" evidence="1">
    <location>
        <begin position="71"/>
        <end position="89"/>
    </location>
</feature>
<proteinExistence type="predicted"/>
<name>A0A151XF04_9HYME</name>
<reference evidence="2 3" key="1">
    <citation type="submission" date="2015-09" db="EMBL/GenBank/DDBJ databases">
        <title>Trachymyrmex zeteki WGS genome.</title>
        <authorList>
            <person name="Nygaard S."/>
            <person name="Hu H."/>
            <person name="Boomsma J."/>
            <person name="Zhang G."/>
        </authorList>
    </citation>
    <scope>NUCLEOTIDE SEQUENCE [LARGE SCALE GENOMIC DNA]</scope>
    <source>
        <strain evidence="2">Tzet28-1</strain>
        <tissue evidence="2">Whole body</tissue>
    </source>
</reference>
<gene>
    <name evidence="2" type="ORF">ALC60_02016</name>
</gene>
<organism evidence="2 3">
    <name type="scientific">Mycetomoellerius zeteki</name>
    <dbReference type="NCBI Taxonomy" id="64791"/>
    <lineage>
        <taxon>Eukaryota</taxon>
        <taxon>Metazoa</taxon>
        <taxon>Ecdysozoa</taxon>
        <taxon>Arthropoda</taxon>
        <taxon>Hexapoda</taxon>
        <taxon>Insecta</taxon>
        <taxon>Pterygota</taxon>
        <taxon>Neoptera</taxon>
        <taxon>Endopterygota</taxon>
        <taxon>Hymenoptera</taxon>
        <taxon>Apocrita</taxon>
        <taxon>Aculeata</taxon>
        <taxon>Formicoidea</taxon>
        <taxon>Formicidae</taxon>
        <taxon>Myrmicinae</taxon>
        <taxon>Mycetomoellerius</taxon>
    </lineage>
</organism>
<feature type="transmembrane region" description="Helical" evidence="1">
    <location>
        <begin position="215"/>
        <end position="241"/>
    </location>
</feature>
<feature type="transmembrane region" description="Helical" evidence="1">
    <location>
        <begin position="101"/>
        <end position="120"/>
    </location>
</feature>
<dbReference type="EMBL" id="KQ982206">
    <property type="protein sequence ID" value="KYQ58972.1"/>
    <property type="molecule type" value="Genomic_DNA"/>
</dbReference>
<keyword evidence="1" id="KW-0472">Membrane</keyword>
<evidence type="ECO:0008006" key="4">
    <source>
        <dbReference type="Google" id="ProtNLM"/>
    </source>
</evidence>
<keyword evidence="1" id="KW-1133">Transmembrane helix</keyword>
<accession>A0A151XF04</accession>
<sequence>MTTLQTALSPLLTFGNFWNLGVFEYPLGQPRPYLSYLRTLATWGLFIYFYHYPMIVMIWQKYSESNLPERLYIVNLIITTTLIFVSLLHVKGLHWNSSDFIGIHLTSLEFIGLYPEFIGLHQNSRIHRTSLDFIGIQSTSLEFIGFHRNSELKICLHELSILDDTLKALGASKEYQRLRNWIIRMMIGWIIYVFSFLLIEYLSCVYIYRFNFNNIFTICLPIVMIYPVFVNTLSALIWGIIIGYTSSRFHQINDRLHVLCPDLFKNDPDYERRNRSISVRQQMTGVKDRKHYICIIM</sequence>
<evidence type="ECO:0000256" key="1">
    <source>
        <dbReference type="SAM" id="Phobius"/>
    </source>
</evidence>
<keyword evidence="3" id="KW-1185">Reference proteome</keyword>
<keyword evidence="1" id="KW-0812">Transmembrane</keyword>
<feature type="transmembrane region" description="Helical" evidence="1">
    <location>
        <begin position="186"/>
        <end position="209"/>
    </location>
</feature>
<evidence type="ECO:0000313" key="2">
    <source>
        <dbReference type="EMBL" id="KYQ58972.1"/>
    </source>
</evidence>
<feature type="transmembrane region" description="Helical" evidence="1">
    <location>
        <begin position="40"/>
        <end position="59"/>
    </location>
</feature>
<dbReference type="AlphaFoldDB" id="A0A151XF04"/>
<protein>
    <recommendedName>
        <fullName evidence="4">Gustatory receptor</fullName>
    </recommendedName>
</protein>
<evidence type="ECO:0000313" key="3">
    <source>
        <dbReference type="Proteomes" id="UP000075809"/>
    </source>
</evidence>
<dbReference type="Proteomes" id="UP000075809">
    <property type="component" value="Unassembled WGS sequence"/>
</dbReference>